<keyword evidence="5" id="KW-0456">Lyase</keyword>
<evidence type="ECO:0000256" key="5">
    <source>
        <dbReference type="ARBA" id="ARBA00023239"/>
    </source>
</evidence>
<evidence type="ECO:0000256" key="7">
    <source>
        <dbReference type="PIRSR" id="PIRSR604450-51"/>
    </source>
</evidence>
<gene>
    <name evidence="9" type="primary">THR4</name>
    <name evidence="9" type="ORF">DEBR0S4_05996G</name>
</gene>
<dbReference type="NCBIfam" id="TIGR00260">
    <property type="entry name" value="thrC"/>
    <property type="match status" value="1"/>
</dbReference>
<dbReference type="SUPFAM" id="SSF53686">
    <property type="entry name" value="Tryptophan synthase beta subunit-like PLP-dependent enzymes"/>
    <property type="match status" value="1"/>
</dbReference>
<dbReference type="Proteomes" id="UP000478008">
    <property type="component" value="Unassembled WGS sequence"/>
</dbReference>
<dbReference type="InterPro" id="IPR036052">
    <property type="entry name" value="TrpB-like_PALP_sf"/>
</dbReference>
<evidence type="ECO:0000259" key="8">
    <source>
        <dbReference type="Pfam" id="PF14821"/>
    </source>
</evidence>
<dbReference type="FunFam" id="3.40.50.1100:FF:000024">
    <property type="entry name" value="Probable threonine synthase"/>
    <property type="match status" value="1"/>
</dbReference>
<dbReference type="GO" id="GO:0009088">
    <property type="term" value="P:threonine biosynthetic process"/>
    <property type="evidence" value="ECO:0007669"/>
    <property type="project" value="UniProtKB-UniPathway"/>
</dbReference>
<evidence type="ECO:0000256" key="3">
    <source>
        <dbReference type="ARBA" id="ARBA00022605"/>
    </source>
</evidence>
<dbReference type="GO" id="GO:0030170">
    <property type="term" value="F:pyridoxal phosphate binding"/>
    <property type="evidence" value="ECO:0007669"/>
    <property type="project" value="InterPro"/>
</dbReference>
<comment type="pathway">
    <text evidence="6">Amino-acid biosynthesis.</text>
</comment>
<evidence type="ECO:0000313" key="9">
    <source>
        <dbReference type="EMBL" id="VUG18927.1"/>
    </source>
</evidence>
<dbReference type="PANTHER" id="PTHR42690:SF1">
    <property type="entry name" value="THREONINE SYNTHASE-LIKE 2"/>
    <property type="match status" value="1"/>
</dbReference>
<evidence type="ECO:0000256" key="1">
    <source>
        <dbReference type="ARBA" id="ARBA00001933"/>
    </source>
</evidence>
<proteinExistence type="inferred from homology"/>
<evidence type="ECO:0000313" key="10">
    <source>
        <dbReference type="Proteomes" id="UP000478008"/>
    </source>
</evidence>
<evidence type="ECO:0000256" key="2">
    <source>
        <dbReference type="ARBA" id="ARBA00005517"/>
    </source>
</evidence>
<dbReference type="UniPathway" id="UPA00050">
    <property type="reaction ID" value="UER00065"/>
</dbReference>
<dbReference type="Pfam" id="PF14821">
    <property type="entry name" value="Thr_synth_N"/>
    <property type="match status" value="1"/>
</dbReference>
<protein>
    <submittedName>
        <fullName evidence="9">DEBR0S4_05996g1_1</fullName>
    </submittedName>
</protein>
<dbReference type="FunFam" id="3.90.1380.10:FF:000003">
    <property type="entry name" value="THR4p Threonine synthase"/>
    <property type="match status" value="1"/>
</dbReference>
<dbReference type="InterPro" id="IPR004450">
    <property type="entry name" value="Thr_synthase-like"/>
</dbReference>
<dbReference type="InterPro" id="IPR029144">
    <property type="entry name" value="Thr_synth_N"/>
</dbReference>
<dbReference type="AlphaFoldDB" id="A0A7D9H2Q8"/>
<dbReference type="InterPro" id="IPR051166">
    <property type="entry name" value="Threonine_Synthase"/>
</dbReference>
<feature type="domain" description="Threonine synthase N-terminal" evidence="8">
    <location>
        <begin position="9"/>
        <end position="88"/>
    </location>
</feature>
<comment type="cofactor">
    <cofactor evidence="1 7">
        <name>pyridoxal 5'-phosphate</name>
        <dbReference type="ChEBI" id="CHEBI:597326"/>
    </cofactor>
</comment>
<keyword evidence="10" id="KW-1185">Reference proteome</keyword>
<evidence type="ECO:0000256" key="4">
    <source>
        <dbReference type="ARBA" id="ARBA00022898"/>
    </source>
</evidence>
<sequence length="516" mass="57680">MSSPLSQSYRSTRSSSSESRSFESAVIRGLAEDGGLFIPSQIPKVPANFLEEWSKLSFQELAFKIMRLYVSDKEIDDKDLTELIKKSYSKFRSEKITPLVRIDSKPNLYLLELFHGPTYAFKDVALQFLGNLFEYFLQKKNKGLPSGSKRDHITVVGATSGDTGGAAIYGLRNKKDVSVFILYPTGRVSPLQEQQMTTVQDANIHTLSVKGTFDDCQALVKSVFSDKAFNDKYHVGAVNSINWARILAQITYYFHGYFQLYRSLSDAERKNLKVKFVVPSGNFGDILAGFYAKNMGLPIENLVVATNENDILNRFLHTGTYDKAPVRATYSPAMDICVSSNFERFLWYMVRASSADKDDLKTGNKVKEFMDQLSKDGVFKVSPETLKLAQSFLSSGSVTDEETVKTIRSTYLETSNRYILDPHSAVGITVAERTLAADGEKSSPYKYVSLSTAHPAKFSDVVNKALGDIKGYSFEKDVLPEELHKLASLPKKIKHIDAVSLKVVESAIEEELSKEN</sequence>
<dbReference type="GO" id="GO:0004795">
    <property type="term" value="F:threonine synthase activity"/>
    <property type="evidence" value="ECO:0007669"/>
    <property type="project" value="TreeGrafter"/>
</dbReference>
<keyword evidence="4 7" id="KW-0663">Pyridoxal phosphate</keyword>
<feature type="modified residue" description="N6-(pyridoxal phosphate)lysine" evidence="7">
    <location>
        <position position="122"/>
    </location>
</feature>
<dbReference type="Gene3D" id="3.40.50.1100">
    <property type="match status" value="2"/>
</dbReference>
<dbReference type="EMBL" id="CABFWN010000004">
    <property type="protein sequence ID" value="VUG18927.1"/>
    <property type="molecule type" value="Genomic_DNA"/>
</dbReference>
<dbReference type="Pfam" id="PF24857">
    <property type="entry name" value="THR4_C"/>
    <property type="match status" value="1"/>
</dbReference>
<dbReference type="InterPro" id="IPR000634">
    <property type="entry name" value="Ser/Thr_deHydtase_PyrdxlP-BS"/>
</dbReference>
<dbReference type="PROSITE" id="PS00165">
    <property type="entry name" value="DEHYDRATASE_SER_THR"/>
    <property type="match status" value="1"/>
</dbReference>
<evidence type="ECO:0000256" key="6">
    <source>
        <dbReference type="ARBA" id="ARBA00029440"/>
    </source>
</evidence>
<dbReference type="CDD" id="cd01560">
    <property type="entry name" value="Thr-synth_2"/>
    <property type="match status" value="1"/>
</dbReference>
<keyword evidence="3" id="KW-0028">Amino-acid biosynthesis</keyword>
<reference evidence="9 10" key="1">
    <citation type="submission" date="2019-07" db="EMBL/GenBank/DDBJ databases">
        <authorList>
            <person name="Friedrich A."/>
            <person name="Schacherer J."/>
        </authorList>
    </citation>
    <scope>NUCLEOTIDE SEQUENCE [LARGE SCALE GENOMIC DNA]</scope>
</reference>
<comment type="similarity">
    <text evidence="2">Belongs to the threonine synthase family.</text>
</comment>
<dbReference type="PANTHER" id="PTHR42690">
    <property type="entry name" value="THREONINE SYNTHASE FAMILY MEMBER"/>
    <property type="match status" value="1"/>
</dbReference>
<name>A0A7D9H2Q8_DEKBR</name>
<dbReference type="InterPro" id="IPR037158">
    <property type="entry name" value="Thr_synth_N_sf"/>
</dbReference>
<accession>A0A7D9H2Q8</accession>
<organism evidence="9 10">
    <name type="scientific">Dekkera bruxellensis</name>
    <name type="common">Brettanomyces custersii</name>
    <dbReference type="NCBI Taxonomy" id="5007"/>
    <lineage>
        <taxon>Eukaryota</taxon>
        <taxon>Fungi</taxon>
        <taxon>Dikarya</taxon>
        <taxon>Ascomycota</taxon>
        <taxon>Saccharomycotina</taxon>
        <taxon>Pichiomycetes</taxon>
        <taxon>Pichiales</taxon>
        <taxon>Pichiaceae</taxon>
        <taxon>Brettanomyces</taxon>
    </lineage>
</organism>
<dbReference type="Gene3D" id="3.90.1380.10">
    <property type="entry name" value="Threonine synthase, N-terminal domain"/>
    <property type="match status" value="1"/>
</dbReference>